<dbReference type="Pfam" id="PF13654">
    <property type="entry name" value="AAA_32"/>
    <property type="match status" value="1"/>
</dbReference>
<dbReference type="InterPro" id="IPR020568">
    <property type="entry name" value="Ribosomal_Su5_D2-typ_SF"/>
</dbReference>
<dbReference type="EMBL" id="LWDV01000008">
    <property type="protein sequence ID" value="OCL27355.1"/>
    <property type="molecule type" value="Genomic_DNA"/>
</dbReference>
<dbReference type="Gene3D" id="1.10.8.60">
    <property type="match status" value="1"/>
</dbReference>
<dbReference type="SUPFAM" id="SSF54211">
    <property type="entry name" value="Ribosomal protein S5 domain 2-like"/>
    <property type="match status" value="1"/>
</dbReference>
<dbReference type="Pfam" id="PF05362">
    <property type="entry name" value="Lon_C"/>
    <property type="match status" value="1"/>
</dbReference>
<comment type="similarity">
    <text evidence="2">Belongs to the peptidase S16 family.</text>
</comment>
<dbReference type="InterPro" id="IPR014721">
    <property type="entry name" value="Ribsml_uS5_D2-typ_fold_subgr"/>
</dbReference>
<dbReference type="InterPro" id="IPR041699">
    <property type="entry name" value="AAA_32"/>
</dbReference>
<protein>
    <recommendedName>
        <fullName evidence="2">endopeptidase La</fullName>
        <ecNumber evidence="2">3.4.21.53</ecNumber>
    </recommendedName>
</protein>
<keyword evidence="2" id="KW-0378">Hydrolase</keyword>
<feature type="active site" evidence="2">
    <location>
        <position position="698"/>
    </location>
</feature>
<dbReference type="InterPro" id="IPR008269">
    <property type="entry name" value="Lon_proteolytic"/>
</dbReference>
<dbReference type="PANTHER" id="PTHR10046">
    <property type="entry name" value="ATP DEPENDENT LON PROTEASE FAMILY MEMBER"/>
    <property type="match status" value="1"/>
</dbReference>
<dbReference type="InterPro" id="IPR046843">
    <property type="entry name" value="LonB_AAA-LID"/>
</dbReference>
<evidence type="ECO:0000313" key="5">
    <source>
        <dbReference type="Proteomes" id="UP000093514"/>
    </source>
</evidence>
<dbReference type="InterPro" id="IPR027417">
    <property type="entry name" value="P-loop_NTPase"/>
</dbReference>
<dbReference type="GO" id="GO:0030163">
    <property type="term" value="P:protein catabolic process"/>
    <property type="evidence" value="ECO:0007669"/>
    <property type="project" value="InterPro"/>
</dbReference>
<dbReference type="Pfam" id="PF20436">
    <property type="entry name" value="LonB_AAA-LID"/>
    <property type="match status" value="1"/>
</dbReference>
<dbReference type="Gene3D" id="3.40.50.300">
    <property type="entry name" value="P-loop containing nucleotide triphosphate hydrolases"/>
    <property type="match status" value="2"/>
</dbReference>
<dbReference type="OrthoDB" id="9758568at2"/>
<dbReference type="GO" id="GO:0005524">
    <property type="term" value="F:ATP binding"/>
    <property type="evidence" value="ECO:0007669"/>
    <property type="project" value="InterPro"/>
</dbReference>
<dbReference type="AlphaFoldDB" id="A0A1C0AAQ3"/>
<dbReference type="Gene3D" id="3.30.230.10">
    <property type="match status" value="1"/>
</dbReference>
<evidence type="ECO:0000259" key="3">
    <source>
        <dbReference type="PROSITE" id="PS51786"/>
    </source>
</evidence>
<evidence type="ECO:0000256" key="1">
    <source>
        <dbReference type="ARBA" id="ARBA00022670"/>
    </source>
</evidence>
<sequence>MNEYRLSVERLKNRCTLEGIDFETTADVEPAKEIIGQKEAVKAINFGLDIDHPGYNIFVVNFSGCKELEYIKALVSKKAQGERKSVDWCYVYNFSNPSKPRYLKLAVGLGREFKRDMEDLIDNIEGDIAELFAGEEYIKQKREIKSKYQKISTGLINTVQEKVKEAGYLLEREKGGFAIIPIKDDESPMREEEYKNLSQKEQDQINEDTRKIQQLLDQSFTKIEKWNEEFTKEIESLDYQLAENIIDNYLDELIQKYSDFDKVVDYLGEVRDDILHNLDDFKEPDEPNNSLLFFAEDNSKDYSTKYEVNLLVDNSNVEGSPVIVESNPTYYNLNGRVEYSNKSGELATDFTHIRSGSLHQANGGYLILEAKDLLTNFKSWQLIKRVLKSRRLKMEHIGEEFDKIPLATLEPQPIPIDVKIVIIGDIELYYLLYQYDQEFKELFKVKSDFKREMELSQESTYQIVQFISRECQENGFLHLNRQAVAKIIEYLSRRVDSQKKVTTKFTIITDLLCEADEWARLEGRDIIGKEEIEKSIIERIKRSSNYEERIQELYRKHKLLIESEGWKVGEINGLSVLDLGEYSFGKPVKITASVYKGNRGVVNIERETKMSGKIHNKGLLILTAYLGEKFAQEVPLSLSASLCFEQLYSGIDGDSASSTELYVLLSALAEVPINQGIAVTGSINQKGEVQPIGGVNEKIEGFFKLCKSRGLTGEQGVIIPIQNVEDLMLSDEVIAAVAKEEFNIYAISNVEEGLEILTGKKAGQVQDNGTYPEGTINYLVQEKINKWSKDNNEEE</sequence>
<comment type="caution">
    <text evidence="4">The sequence shown here is derived from an EMBL/GenBank/DDBJ whole genome shotgun (WGS) entry which is preliminary data.</text>
</comment>
<proteinExistence type="inferred from homology"/>
<feature type="active site" evidence="2">
    <location>
        <position position="655"/>
    </location>
</feature>
<reference evidence="5" key="1">
    <citation type="submission" date="2016-07" db="EMBL/GenBank/DDBJ databases">
        <authorList>
            <person name="Florea S."/>
            <person name="Webb J.S."/>
            <person name="Jaromczyk J."/>
            <person name="Schardl C.L."/>
        </authorList>
    </citation>
    <scope>NUCLEOTIDE SEQUENCE [LARGE SCALE GENOMIC DNA]</scope>
    <source>
        <strain evidence="5">Z6</strain>
    </source>
</reference>
<evidence type="ECO:0000256" key="2">
    <source>
        <dbReference type="PROSITE-ProRule" id="PRU01122"/>
    </source>
</evidence>
<evidence type="ECO:0000313" key="4">
    <source>
        <dbReference type="EMBL" id="OCL27355.1"/>
    </source>
</evidence>
<dbReference type="PROSITE" id="PS51786">
    <property type="entry name" value="LON_PROTEOLYTIC"/>
    <property type="match status" value="1"/>
</dbReference>
<dbReference type="EC" id="3.4.21.53" evidence="2"/>
<name>A0A1C0AAQ3_9FIRM</name>
<comment type="catalytic activity">
    <reaction evidence="2">
        <text>Hydrolysis of proteins in presence of ATP.</text>
        <dbReference type="EC" id="3.4.21.53"/>
    </reaction>
</comment>
<keyword evidence="2" id="KW-0720">Serine protease</keyword>
<gene>
    <name evidence="4" type="ORF">U472_07805</name>
</gene>
<reference evidence="4 5" key="2">
    <citation type="submission" date="2016-08" db="EMBL/GenBank/DDBJ databases">
        <title>Orenia metallireducens sp. nov. strain Z6, a Novel Metal-reducing Firmicute from the Deep Subsurface.</title>
        <authorList>
            <person name="Maxim B.I."/>
            <person name="Kenneth K."/>
            <person name="Flynn T.M."/>
            <person name="Oloughlin E.J."/>
            <person name="Locke R.A."/>
            <person name="Weber J.R."/>
            <person name="Egan S.M."/>
            <person name="Mackie R.I."/>
            <person name="Cann I.K."/>
        </authorList>
    </citation>
    <scope>NUCLEOTIDE SEQUENCE [LARGE SCALE GENOMIC DNA]</scope>
    <source>
        <strain evidence="4 5">Z6</strain>
    </source>
</reference>
<feature type="domain" description="Lon proteolytic" evidence="3">
    <location>
        <begin position="565"/>
        <end position="760"/>
    </location>
</feature>
<dbReference type="InterPro" id="IPR046844">
    <property type="entry name" value="Lon-like_helical"/>
</dbReference>
<keyword evidence="1 2" id="KW-0645">Protease</keyword>
<organism evidence="4 5">
    <name type="scientific">Orenia metallireducens</name>
    <dbReference type="NCBI Taxonomy" id="1413210"/>
    <lineage>
        <taxon>Bacteria</taxon>
        <taxon>Bacillati</taxon>
        <taxon>Bacillota</taxon>
        <taxon>Clostridia</taxon>
        <taxon>Halanaerobiales</taxon>
        <taxon>Halobacteroidaceae</taxon>
        <taxon>Orenia</taxon>
    </lineage>
</organism>
<dbReference type="Proteomes" id="UP000093514">
    <property type="component" value="Unassembled WGS sequence"/>
</dbReference>
<dbReference type="GO" id="GO:0004252">
    <property type="term" value="F:serine-type endopeptidase activity"/>
    <property type="evidence" value="ECO:0007669"/>
    <property type="project" value="UniProtKB-UniRule"/>
</dbReference>
<dbReference type="GO" id="GO:0006508">
    <property type="term" value="P:proteolysis"/>
    <property type="evidence" value="ECO:0007669"/>
    <property type="project" value="UniProtKB-KW"/>
</dbReference>
<dbReference type="GO" id="GO:0004176">
    <property type="term" value="F:ATP-dependent peptidase activity"/>
    <property type="evidence" value="ECO:0007669"/>
    <property type="project" value="UniProtKB-UniRule"/>
</dbReference>
<accession>A0A1C0AAQ3</accession>
<keyword evidence="5" id="KW-1185">Reference proteome</keyword>
<dbReference type="InterPro" id="IPR027065">
    <property type="entry name" value="Lon_Prtase"/>
</dbReference>
<dbReference type="RefSeq" id="WP_068717151.1">
    <property type="nucleotide sequence ID" value="NZ_LWDV01000008.1"/>
</dbReference>
<dbReference type="Pfam" id="PF20437">
    <property type="entry name" value="LonC_helical"/>
    <property type="match status" value="1"/>
</dbReference>